<name>A0A4Z1JIE2_9HELO</name>
<evidence type="ECO:0000313" key="2">
    <source>
        <dbReference type="Proteomes" id="UP000297229"/>
    </source>
</evidence>
<evidence type="ECO:0000313" key="1">
    <source>
        <dbReference type="EMBL" id="TGO73499.1"/>
    </source>
</evidence>
<gene>
    <name evidence="1" type="ORF">BELL_0356g00100</name>
</gene>
<accession>A0A4Z1JIE2</accession>
<keyword evidence="2" id="KW-1185">Reference proteome</keyword>
<dbReference type="EMBL" id="PQXM01000354">
    <property type="protein sequence ID" value="TGO73499.1"/>
    <property type="molecule type" value="Genomic_DNA"/>
</dbReference>
<dbReference type="Proteomes" id="UP000297229">
    <property type="component" value="Unassembled WGS sequence"/>
</dbReference>
<dbReference type="AlphaFoldDB" id="A0A4Z1JIE2"/>
<reference evidence="1 2" key="1">
    <citation type="submission" date="2017-12" db="EMBL/GenBank/DDBJ databases">
        <title>Comparative genomics of Botrytis spp.</title>
        <authorList>
            <person name="Valero-Jimenez C.A."/>
            <person name="Tapia P."/>
            <person name="Veloso J."/>
            <person name="Silva-Moreno E."/>
            <person name="Staats M."/>
            <person name="Valdes J.H."/>
            <person name="Van Kan J.A.L."/>
        </authorList>
    </citation>
    <scope>NUCLEOTIDE SEQUENCE [LARGE SCALE GENOMIC DNA]</scope>
    <source>
        <strain evidence="1 2">Be9601</strain>
    </source>
</reference>
<sequence>MELNQPLGNRIQINVGNSEYHVHEELLRKNTKFFDVYEHRSVMDIDIGSEVFDSFVQWLYIRNLFKHPTGGVRVILELWFFAAKISCPELQNYAMDWIQDYHQDDWMQESNLIYVFETAKDDGGHNALEDFCVATLRQKNAGGFETVRDFIQAVPVALGPYLHYENSTFTTTMTRSANLNQMLSRIWAYISLVDIFESLDRLENPSKVLGFATTSMTDSKQLVWSIDTAREKCSFIW</sequence>
<dbReference type="Gene3D" id="3.30.710.10">
    <property type="entry name" value="Potassium Channel Kv1.1, Chain A"/>
    <property type="match status" value="1"/>
</dbReference>
<protein>
    <recommendedName>
        <fullName evidence="3">BTB domain-containing protein</fullName>
    </recommendedName>
</protein>
<evidence type="ECO:0008006" key="3">
    <source>
        <dbReference type="Google" id="ProtNLM"/>
    </source>
</evidence>
<comment type="caution">
    <text evidence="1">The sequence shown here is derived from an EMBL/GenBank/DDBJ whole genome shotgun (WGS) entry which is preliminary data.</text>
</comment>
<organism evidence="1 2">
    <name type="scientific">Botrytis elliptica</name>
    <dbReference type="NCBI Taxonomy" id="278938"/>
    <lineage>
        <taxon>Eukaryota</taxon>
        <taxon>Fungi</taxon>
        <taxon>Dikarya</taxon>
        <taxon>Ascomycota</taxon>
        <taxon>Pezizomycotina</taxon>
        <taxon>Leotiomycetes</taxon>
        <taxon>Helotiales</taxon>
        <taxon>Sclerotiniaceae</taxon>
        <taxon>Botrytis</taxon>
    </lineage>
</organism>
<proteinExistence type="predicted"/>
<dbReference type="InterPro" id="IPR011333">
    <property type="entry name" value="SKP1/BTB/POZ_sf"/>
</dbReference>